<feature type="signal peptide" evidence="1">
    <location>
        <begin position="1"/>
        <end position="21"/>
    </location>
</feature>
<feature type="chain" id="PRO_5025629173" evidence="1">
    <location>
        <begin position="22"/>
        <end position="135"/>
    </location>
</feature>
<reference evidence="3 4" key="1">
    <citation type="submission" date="2020-02" db="EMBL/GenBank/DDBJ databases">
        <title>Rhodobacter algicola sp. nov., isolated from microalga culture.</title>
        <authorList>
            <person name="Park C.-Y."/>
        </authorList>
    </citation>
    <scope>NUCLEOTIDE SEQUENCE [LARGE SCALE GENOMIC DNA]</scope>
    <source>
        <strain evidence="3 4">ETT8</strain>
    </source>
</reference>
<evidence type="ECO:0000259" key="2">
    <source>
        <dbReference type="Pfam" id="PF07007"/>
    </source>
</evidence>
<dbReference type="InterPro" id="IPR009739">
    <property type="entry name" value="LprI-like_N"/>
</dbReference>
<dbReference type="EMBL" id="JAAIKE010000001">
    <property type="protein sequence ID" value="NEX45358.1"/>
    <property type="molecule type" value="Genomic_DNA"/>
</dbReference>
<protein>
    <submittedName>
        <fullName evidence="3">DUF1311 domain-containing protein</fullName>
    </submittedName>
</protein>
<evidence type="ECO:0000256" key="1">
    <source>
        <dbReference type="SAM" id="SignalP"/>
    </source>
</evidence>
<sequence length="135" mass="14382">MAQMLRLALAVLIFGAGAAQAQGLDCDNAMTQQAMNRCAALELEAADKDLNAAYAEARGAMRDLDTDLPPGLSGAELALRDAQRAWISYRDKACAAEGFLMRGGSAEPLLVLGCRLRLTEQRAEDLWSLAEGPEG</sequence>
<name>A0A6B3RKF1_9RHOB</name>
<gene>
    <name evidence="3" type="ORF">G3572_04025</name>
</gene>
<keyword evidence="4" id="KW-1185">Reference proteome</keyword>
<accession>A0A6B3RKF1</accession>
<comment type="caution">
    <text evidence="3">The sequence shown here is derived from an EMBL/GenBank/DDBJ whole genome shotgun (WGS) entry which is preliminary data.</text>
</comment>
<dbReference type="Proteomes" id="UP000481421">
    <property type="component" value="Unassembled WGS sequence"/>
</dbReference>
<dbReference type="Pfam" id="PF07007">
    <property type="entry name" value="LprI"/>
    <property type="match status" value="1"/>
</dbReference>
<evidence type="ECO:0000313" key="3">
    <source>
        <dbReference type="EMBL" id="NEX45358.1"/>
    </source>
</evidence>
<dbReference type="Gene3D" id="1.20.1270.180">
    <property type="match status" value="1"/>
</dbReference>
<evidence type="ECO:0000313" key="4">
    <source>
        <dbReference type="Proteomes" id="UP000481421"/>
    </source>
</evidence>
<dbReference type="PANTHER" id="PTHR39176">
    <property type="entry name" value="PERIPLASMIC PROTEIN-RELATED"/>
    <property type="match status" value="1"/>
</dbReference>
<keyword evidence="1" id="KW-0732">Signal</keyword>
<organism evidence="3 4">
    <name type="scientific">Pseudotabrizicola algicola</name>
    <dbReference type="NCBI Taxonomy" id="2709381"/>
    <lineage>
        <taxon>Bacteria</taxon>
        <taxon>Pseudomonadati</taxon>
        <taxon>Pseudomonadota</taxon>
        <taxon>Alphaproteobacteria</taxon>
        <taxon>Rhodobacterales</taxon>
        <taxon>Paracoccaceae</taxon>
        <taxon>Pseudotabrizicola</taxon>
    </lineage>
</organism>
<proteinExistence type="predicted"/>
<dbReference type="PANTHER" id="PTHR39176:SF1">
    <property type="entry name" value="PERIPLASMIC PROTEIN"/>
    <property type="match status" value="1"/>
</dbReference>
<dbReference type="AlphaFoldDB" id="A0A6B3RKF1"/>
<feature type="domain" description="Lysozyme inhibitor LprI-like N-terminal" evidence="2">
    <location>
        <begin position="26"/>
        <end position="126"/>
    </location>
</feature>